<name>A0AAV0LTW2_9ROSI</name>
<evidence type="ECO:0000256" key="4">
    <source>
        <dbReference type="ARBA" id="ARBA00022927"/>
    </source>
</evidence>
<evidence type="ECO:0000256" key="14">
    <source>
        <dbReference type="SAM" id="Phobius"/>
    </source>
</evidence>
<dbReference type="InterPro" id="IPR045897">
    <property type="entry name" value="BPI/LBP_pln"/>
</dbReference>
<dbReference type="InterPro" id="IPR001124">
    <property type="entry name" value="Lipid-bd_serum_glycop_C"/>
</dbReference>
<accession>A0AAV0LTW2</accession>
<protein>
    <recommendedName>
        <fullName evidence="16">t-SNARE coiled-coil homology domain-containing protein</fullName>
    </recommendedName>
</protein>
<dbReference type="Pfam" id="PF01273">
    <property type="entry name" value="LBP_BPI_CETP"/>
    <property type="match status" value="1"/>
</dbReference>
<dbReference type="InterPro" id="IPR017942">
    <property type="entry name" value="Lipid-bd_serum_glycop_N"/>
</dbReference>
<evidence type="ECO:0000256" key="8">
    <source>
        <dbReference type="ARBA" id="ARBA00023136"/>
    </source>
</evidence>
<dbReference type="Proteomes" id="UP001154282">
    <property type="component" value="Unassembled WGS sequence"/>
</dbReference>
<evidence type="ECO:0000259" key="16">
    <source>
        <dbReference type="PROSITE" id="PS50192"/>
    </source>
</evidence>
<reference evidence="17" key="1">
    <citation type="submission" date="2022-08" db="EMBL/GenBank/DDBJ databases">
        <authorList>
            <person name="Gutierrez-Valencia J."/>
        </authorList>
    </citation>
    <scope>NUCLEOTIDE SEQUENCE</scope>
</reference>
<comment type="similarity">
    <text evidence="1">Belongs to the syntaxin family.</text>
</comment>
<dbReference type="FunFam" id="1.20.5.110:FF:000030">
    <property type="entry name" value="syntaxin-51 isoform X2"/>
    <property type="match status" value="1"/>
</dbReference>
<dbReference type="GO" id="GO:0016192">
    <property type="term" value="P:vesicle-mediated transport"/>
    <property type="evidence" value="ECO:0007669"/>
    <property type="project" value="UniProtKB-ARBA"/>
</dbReference>
<comment type="function">
    <text evidence="11">Vesicle trafficking protein that functions in the secretory pathway.</text>
</comment>
<dbReference type="GO" id="GO:0008289">
    <property type="term" value="F:lipid binding"/>
    <property type="evidence" value="ECO:0007669"/>
    <property type="project" value="InterPro"/>
</dbReference>
<comment type="caution">
    <text evidence="17">The sequence shown here is derived from an EMBL/GenBank/DDBJ whole genome shotgun (WGS) entry which is preliminary data.</text>
</comment>
<dbReference type="Pfam" id="PF02886">
    <property type="entry name" value="LBP_BPI_CETP_C"/>
    <property type="match status" value="1"/>
</dbReference>
<dbReference type="EMBL" id="CAMGYJ010000006">
    <property type="protein sequence ID" value="CAI0437357.1"/>
    <property type="molecule type" value="Genomic_DNA"/>
</dbReference>
<evidence type="ECO:0000256" key="5">
    <source>
        <dbReference type="ARBA" id="ARBA00022989"/>
    </source>
</evidence>
<evidence type="ECO:0000256" key="10">
    <source>
        <dbReference type="ARBA" id="ARBA00037801"/>
    </source>
</evidence>
<evidence type="ECO:0000313" key="18">
    <source>
        <dbReference type="Proteomes" id="UP001154282"/>
    </source>
</evidence>
<feature type="signal peptide" evidence="15">
    <location>
        <begin position="1"/>
        <end position="26"/>
    </location>
</feature>
<evidence type="ECO:0000256" key="9">
    <source>
        <dbReference type="ARBA" id="ARBA00023180"/>
    </source>
</evidence>
<sequence length="757" mass="82516">MELRLLFLLFCSSLLVLPTHLTPSSAAKDTDTHLLQPTDQRRDGYISVLLTQQGIDFAKDVLIGKAISSLIPIQLDDIEKSVKIPLVGTVRIRLSDIAINEATVGSSRAQAGRPGIQLVASGITAQMSLKWKYSYKVWFVEISDHGVASVQAEGMRVGVIAGVKEDGGTLKLSVLACGCQVEDVSIDVHGGASWLYQALVDAFQNTIKSKVEKAVAKKITDGIAKLDTKLQSIPKLINIDRTAALNVTFVSDPIFQSSSVDLQIDGLFTSLGNALAPAYHRVGRGASLYYDDESRMIGISLHEDVFNSAATTYFNAGYMDWKINKLPDQSLLNTAAWKDVYPELYKLYPDDDMTLDVKSASPPVITITEDDGNAAIALDVTVKVLNATQVLPVACVSVAINASCTPQILGNNLTGVLDMRSFKLSPKWSNIGNLQTPLLEEMVSTVLGSIFIPYVNSHLARGFPLPVIHGFAIADGEIKCMDSSLIIRSDIALTSRDQSNVGFPVGISMTVPPIGSPTVNRSSKAEKMASSSDAWMKEYNEAAKLADDITGMISSLPSAGPESQRHASAARRKITILGTRLDSLQTLLTKLPGKQHVSEKEMNRRRDMIGNLRTKANQMASSLNMTSFANRDSLLGTEIKQSDIMSRTTGLDNHGLVTFQRQVMREQDEGLEKLEETVISTKHIALAVNEELDLHTRLIDDLDEHVDVTDSRLRRVQKQLGVLNKRTKGGCTCLCMLMAVIGIVALVVVIYMLIKYL</sequence>
<evidence type="ECO:0000256" key="15">
    <source>
        <dbReference type="SAM" id="SignalP"/>
    </source>
</evidence>
<keyword evidence="9" id="KW-0325">Glycoprotein</keyword>
<evidence type="ECO:0000313" key="17">
    <source>
        <dbReference type="EMBL" id="CAI0437357.1"/>
    </source>
</evidence>
<keyword evidence="2" id="KW-0813">Transport</keyword>
<keyword evidence="7" id="KW-0175">Coiled coil</keyword>
<dbReference type="PANTHER" id="PTHR46801">
    <property type="entry name" value="OS06G0309200 PROTEIN"/>
    <property type="match status" value="1"/>
</dbReference>
<keyword evidence="4" id="KW-0653">Protein transport</keyword>
<dbReference type="AlphaFoldDB" id="A0AAV0LTW2"/>
<dbReference type="GO" id="GO:0015031">
    <property type="term" value="P:protein transport"/>
    <property type="evidence" value="ECO:0007669"/>
    <property type="project" value="UniProtKB-KW"/>
</dbReference>
<evidence type="ECO:0000256" key="1">
    <source>
        <dbReference type="ARBA" id="ARBA00009063"/>
    </source>
</evidence>
<evidence type="ECO:0000256" key="2">
    <source>
        <dbReference type="ARBA" id="ARBA00022448"/>
    </source>
</evidence>
<dbReference type="InterPro" id="IPR017943">
    <property type="entry name" value="Bactericidal_perm-incr_a/b_dom"/>
</dbReference>
<evidence type="ECO:0000256" key="12">
    <source>
        <dbReference type="ARBA" id="ARBA00060376"/>
    </source>
</evidence>
<dbReference type="GO" id="GO:0005484">
    <property type="term" value="F:SNAP receptor activity"/>
    <property type="evidence" value="ECO:0007669"/>
    <property type="project" value="UniProtKB-ARBA"/>
</dbReference>
<dbReference type="PANTHER" id="PTHR46801:SF2">
    <property type="entry name" value="LIPOPOLYSACCHARIDE-BINDING PROTEIN"/>
    <property type="match status" value="1"/>
</dbReference>
<evidence type="ECO:0000256" key="13">
    <source>
        <dbReference type="ARBA" id="ARBA00060933"/>
    </source>
</evidence>
<keyword evidence="6" id="KW-0333">Golgi apparatus</keyword>
<dbReference type="CDD" id="cd15841">
    <property type="entry name" value="SNARE_Qc"/>
    <property type="match status" value="1"/>
</dbReference>
<dbReference type="SUPFAM" id="SSF55394">
    <property type="entry name" value="Bactericidal permeability-increasing protein, BPI"/>
    <property type="match status" value="2"/>
</dbReference>
<dbReference type="Pfam" id="PF05739">
    <property type="entry name" value="SNARE"/>
    <property type="match status" value="1"/>
</dbReference>
<feature type="chain" id="PRO_5043931122" description="t-SNARE coiled-coil homology domain-containing protein" evidence="15">
    <location>
        <begin position="27"/>
        <end position="757"/>
    </location>
</feature>
<gene>
    <name evidence="17" type="ORF">LITE_LOCUS25434</name>
</gene>
<dbReference type="GO" id="GO:0005794">
    <property type="term" value="C:Golgi apparatus"/>
    <property type="evidence" value="ECO:0007669"/>
    <property type="project" value="UniProtKB-SubCell"/>
</dbReference>
<evidence type="ECO:0000256" key="7">
    <source>
        <dbReference type="ARBA" id="ARBA00023054"/>
    </source>
</evidence>
<feature type="transmembrane region" description="Helical" evidence="14">
    <location>
        <begin position="736"/>
        <end position="754"/>
    </location>
</feature>
<keyword evidence="8 14" id="KW-0472">Membrane</keyword>
<evidence type="ECO:0000256" key="6">
    <source>
        <dbReference type="ARBA" id="ARBA00023034"/>
    </source>
</evidence>
<dbReference type="Gene3D" id="3.15.20.10">
    <property type="entry name" value="Bactericidal permeability-increasing protein, domain 2"/>
    <property type="match status" value="1"/>
</dbReference>
<dbReference type="SMART" id="SM00397">
    <property type="entry name" value="t_SNARE"/>
    <property type="match status" value="1"/>
</dbReference>
<dbReference type="SMART" id="SM00329">
    <property type="entry name" value="BPI2"/>
    <property type="match status" value="1"/>
</dbReference>
<evidence type="ECO:0000256" key="11">
    <source>
        <dbReference type="ARBA" id="ARBA00054128"/>
    </source>
</evidence>
<feature type="domain" description="T-SNARE coiled-coil homology" evidence="16">
    <location>
        <begin position="661"/>
        <end position="723"/>
    </location>
</feature>
<dbReference type="InterPro" id="IPR000727">
    <property type="entry name" value="T_SNARE_dom"/>
</dbReference>
<comment type="similarity">
    <text evidence="13">Belongs to the BPI/LBP/Plunc superfamily. BPI/LBP (TC 1.C.40) family.</text>
</comment>
<organism evidence="17 18">
    <name type="scientific">Linum tenue</name>
    <dbReference type="NCBI Taxonomy" id="586396"/>
    <lineage>
        <taxon>Eukaryota</taxon>
        <taxon>Viridiplantae</taxon>
        <taxon>Streptophyta</taxon>
        <taxon>Embryophyta</taxon>
        <taxon>Tracheophyta</taxon>
        <taxon>Spermatophyta</taxon>
        <taxon>Magnoliopsida</taxon>
        <taxon>eudicotyledons</taxon>
        <taxon>Gunneridae</taxon>
        <taxon>Pentapetalae</taxon>
        <taxon>rosids</taxon>
        <taxon>fabids</taxon>
        <taxon>Malpighiales</taxon>
        <taxon>Linaceae</taxon>
        <taxon>Linum</taxon>
    </lineage>
</organism>
<comment type="subcellular location">
    <subcellularLocation>
        <location evidence="10">Golgi apparatus</location>
        <location evidence="10">trans-Golgi network membrane</location>
        <topology evidence="10">Single-pass type IV membrane protein</topology>
    </subcellularLocation>
    <subcellularLocation>
        <location evidence="12">Prevacuolar compartment membrane</location>
        <topology evidence="12">Single-pass type IV membrane protein</topology>
    </subcellularLocation>
</comment>
<keyword evidence="15" id="KW-0732">Signal</keyword>
<keyword evidence="3 14" id="KW-0812">Transmembrane</keyword>
<keyword evidence="18" id="KW-1185">Reference proteome</keyword>
<dbReference type="FunFam" id="3.15.10.10:FF:000001">
    <property type="entry name" value="phospholipid transfer protein-like"/>
    <property type="match status" value="1"/>
</dbReference>
<proteinExistence type="inferred from homology"/>
<dbReference type="GO" id="GO:0010008">
    <property type="term" value="C:endosome membrane"/>
    <property type="evidence" value="ECO:0007669"/>
    <property type="project" value="UniProtKB-ARBA"/>
</dbReference>
<evidence type="ECO:0000256" key="3">
    <source>
        <dbReference type="ARBA" id="ARBA00022692"/>
    </source>
</evidence>
<dbReference type="PROSITE" id="PS50192">
    <property type="entry name" value="T_SNARE"/>
    <property type="match status" value="1"/>
</dbReference>
<dbReference type="SUPFAM" id="SSF58038">
    <property type="entry name" value="SNARE fusion complex"/>
    <property type="match status" value="1"/>
</dbReference>
<dbReference type="Gene3D" id="3.15.10.10">
    <property type="entry name" value="Bactericidal permeability-increasing protein, domain 1"/>
    <property type="match status" value="1"/>
</dbReference>
<dbReference type="Gene3D" id="1.20.5.110">
    <property type="match status" value="1"/>
</dbReference>
<keyword evidence="5 14" id="KW-1133">Transmembrane helix</keyword>